<feature type="domain" description="Transglutaminase-like" evidence="2">
    <location>
        <begin position="504"/>
        <end position="581"/>
    </location>
</feature>
<reference evidence="3" key="1">
    <citation type="submission" date="2021-10" db="EMBL/GenBank/DDBJ databases">
        <title>Anaerobic single-cell dispensing facilitates the cultivation of human gut bacteria.</title>
        <authorList>
            <person name="Afrizal A."/>
        </authorList>
    </citation>
    <scope>NUCLEOTIDE SEQUENCE</scope>
    <source>
        <strain evidence="3">CLA-AA-H274</strain>
    </source>
</reference>
<dbReference type="InterPro" id="IPR052901">
    <property type="entry name" value="Bact_TGase-like"/>
</dbReference>
<keyword evidence="1" id="KW-1133">Transmembrane helix</keyword>
<feature type="transmembrane region" description="Helical" evidence="1">
    <location>
        <begin position="179"/>
        <end position="198"/>
    </location>
</feature>
<dbReference type="PANTHER" id="PTHR42736:SF1">
    <property type="entry name" value="PROTEIN-GLUTAMINE GAMMA-GLUTAMYLTRANSFERASE"/>
    <property type="match status" value="1"/>
</dbReference>
<organism evidence="3 4">
    <name type="scientific">Brotaphodocola catenula</name>
    <dbReference type="NCBI Taxonomy" id="2885361"/>
    <lineage>
        <taxon>Bacteria</taxon>
        <taxon>Bacillati</taxon>
        <taxon>Bacillota</taxon>
        <taxon>Clostridia</taxon>
        <taxon>Lachnospirales</taxon>
        <taxon>Lachnospiraceae</taxon>
        <taxon>Brotaphodocola</taxon>
    </lineage>
</organism>
<evidence type="ECO:0000256" key="1">
    <source>
        <dbReference type="SAM" id="Phobius"/>
    </source>
</evidence>
<feature type="transmembrane region" description="Helical" evidence="1">
    <location>
        <begin position="640"/>
        <end position="659"/>
    </location>
</feature>
<proteinExistence type="predicted"/>
<evidence type="ECO:0000313" key="4">
    <source>
        <dbReference type="Proteomes" id="UP001198962"/>
    </source>
</evidence>
<feature type="transmembrane region" description="Helical" evidence="1">
    <location>
        <begin position="132"/>
        <end position="151"/>
    </location>
</feature>
<feature type="transmembrane region" description="Helical" evidence="1">
    <location>
        <begin position="156"/>
        <end position="173"/>
    </location>
</feature>
<evidence type="ECO:0000259" key="2">
    <source>
        <dbReference type="SMART" id="SM00460"/>
    </source>
</evidence>
<accession>A0AAE3AME1</accession>
<dbReference type="PANTHER" id="PTHR42736">
    <property type="entry name" value="PROTEIN-GLUTAMINE GAMMA-GLUTAMYLTRANSFERASE"/>
    <property type="match status" value="1"/>
</dbReference>
<feature type="transmembrane region" description="Helical" evidence="1">
    <location>
        <begin position="20"/>
        <end position="41"/>
    </location>
</feature>
<keyword evidence="1" id="KW-0812">Transmembrane</keyword>
<dbReference type="EMBL" id="JAJEPU010000013">
    <property type="protein sequence ID" value="MCC2164443.1"/>
    <property type="molecule type" value="Genomic_DNA"/>
</dbReference>
<dbReference type="InterPro" id="IPR038765">
    <property type="entry name" value="Papain-like_cys_pep_sf"/>
</dbReference>
<evidence type="ECO:0000313" key="3">
    <source>
        <dbReference type="EMBL" id="MCC2164443.1"/>
    </source>
</evidence>
<sequence length="782" mass="90256">MKKEKRHDRQQRWKNYADLFSYTVLGLFLAIGLLLSWFRIISFSTEFYRFSVELASVAVFCETLCRRFFSEREKMVLVPPVGGAMVMGFLAGWDRVLAGMRDYLNVMISFWNEKYSDNLSYLGSFATTQENLTAFCLVFLLLCIAGNGYLLSKGKLIPLFGLVVFYFAPGIILEQSSARGSICLLLSAVGVWLFFFQAGSRLRRMICFAVVWAGLLAIYFLSPGGKSEGIRLFEQEIWQSMVQVRYGRDTLPEGDLLRACEMEDGTKVTLRIQTDHIKNMYFQGFTGAVYRNGQWKSLKNNIYAGERRGFLRWMNEQGVDPNAQYVAYQQAGDHLVANDPDETEIEKNVVSVRNEGASRKYVYTPYSAEKPNGDKIVSRQDSGYISKKFFGSRSYEFAEYSRNMPGELQRLDSWVYAPVTDEQRRYLEAESVYRDFVYEHYLDISSAMNARMNELFHSDGEESAQNESIYEVTQRIRTKLKRSTRYHPTPQKNFAGEDPLLRFLKGKQSGNSAFYASAGVLAFRSFGIPARYAEGYYLDGNQDEELNFDATNGITLTARNTHAWVEVYADGMGWLPVDVTPGFYYDTYTLLQMSEMPQKIKKTAALEDTGDQAEKTLKRGAEDGGKSGENPQEESRLQDAVWGGFLILLFLIEIIWILLEIRKAWYEYRIYHCIDKPNSDLVTEFLYDRIQENLWVCGIDMQPGWNKTQTEQLVYEIFLDVPVGVYLKINDLMEKYFYGGGSLEADERRLLWNFLIQIRRGRKSLSLHQRLRLRFLMFGKNR</sequence>
<gene>
    <name evidence="3" type="ORF">LKD32_06040</name>
</gene>
<name>A0AAE3AME1_9FIRM</name>
<dbReference type="Proteomes" id="UP001198962">
    <property type="component" value="Unassembled WGS sequence"/>
</dbReference>
<dbReference type="AlphaFoldDB" id="A0AAE3AME1"/>
<dbReference type="SUPFAM" id="SSF54001">
    <property type="entry name" value="Cysteine proteinases"/>
    <property type="match status" value="1"/>
</dbReference>
<dbReference type="InterPro" id="IPR002931">
    <property type="entry name" value="Transglutaminase-like"/>
</dbReference>
<dbReference type="Gene3D" id="3.10.620.30">
    <property type="match status" value="1"/>
</dbReference>
<feature type="transmembrane region" description="Helical" evidence="1">
    <location>
        <begin position="205"/>
        <end position="222"/>
    </location>
</feature>
<comment type="caution">
    <text evidence="3">The sequence shown here is derived from an EMBL/GenBank/DDBJ whole genome shotgun (WGS) entry which is preliminary data.</text>
</comment>
<dbReference type="SMART" id="SM00460">
    <property type="entry name" value="TGc"/>
    <property type="match status" value="1"/>
</dbReference>
<dbReference type="RefSeq" id="WP_308451082.1">
    <property type="nucleotide sequence ID" value="NZ_JAJEPU010000013.1"/>
</dbReference>
<keyword evidence="4" id="KW-1185">Reference proteome</keyword>
<protein>
    <submittedName>
        <fullName evidence="3">Transglutaminase domain-containing protein</fullName>
    </submittedName>
</protein>
<dbReference type="Pfam" id="PF01841">
    <property type="entry name" value="Transglut_core"/>
    <property type="match status" value="1"/>
</dbReference>
<keyword evidence="1" id="KW-0472">Membrane</keyword>